<feature type="region of interest" description="Disordered" evidence="2">
    <location>
        <begin position="572"/>
        <end position="613"/>
    </location>
</feature>
<evidence type="ECO:0000313" key="6">
    <source>
        <dbReference type="Proteomes" id="UP000696280"/>
    </source>
</evidence>
<evidence type="ECO:0000256" key="3">
    <source>
        <dbReference type="SAM" id="Phobius"/>
    </source>
</evidence>
<dbReference type="InterPro" id="IPR021109">
    <property type="entry name" value="Peptidase_aspartic_dom_sf"/>
</dbReference>
<dbReference type="InterPro" id="IPR034164">
    <property type="entry name" value="Pepsin-like_dom"/>
</dbReference>
<dbReference type="SUPFAM" id="SSF50630">
    <property type="entry name" value="Acid proteases"/>
    <property type="match status" value="1"/>
</dbReference>
<dbReference type="Pfam" id="PF00026">
    <property type="entry name" value="Asp"/>
    <property type="match status" value="1"/>
</dbReference>
<dbReference type="GO" id="GO:0006508">
    <property type="term" value="P:proteolysis"/>
    <property type="evidence" value="ECO:0007669"/>
    <property type="project" value="InterPro"/>
</dbReference>
<feature type="compositionally biased region" description="Polar residues" evidence="2">
    <location>
        <begin position="601"/>
        <end position="613"/>
    </location>
</feature>
<gene>
    <name evidence="5" type="ORF">HYFRA_00002054</name>
</gene>
<dbReference type="InterPro" id="IPR001461">
    <property type="entry name" value="Aspartic_peptidase_A1"/>
</dbReference>
<dbReference type="Proteomes" id="UP000696280">
    <property type="component" value="Unassembled WGS sequence"/>
</dbReference>
<organism evidence="5 6">
    <name type="scientific">Hymenoscyphus fraxineus</name>
    <dbReference type="NCBI Taxonomy" id="746836"/>
    <lineage>
        <taxon>Eukaryota</taxon>
        <taxon>Fungi</taxon>
        <taxon>Dikarya</taxon>
        <taxon>Ascomycota</taxon>
        <taxon>Pezizomycotina</taxon>
        <taxon>Leotiomycetes</taxon>
        <taxon>Helotiales</taxon>
        <taxon>Helotiaceae</taxon>
        <taxon>Hymenoscyphus</taxon>
    </lineage>
</organism>
<name>A0A9N9KNX0_9HELO</name>
<dbReference type="InterPro" id="IPR033121">
    <property type="entry name" value="PEPTIDASE_A1"/>
</dbReference>
<dbReference type="GO" id="GO:0000324">
    <property type="term" value="C:fungal-type vacuole"/>
    <property type="evidence" value="ECO:0007669"/>
    <property type="project" value="TreeGrafter"/>
</dbReference>
<keyword evidence="3" id="KW-1133">Transmembrane helix</keyword>
<evidence type="ECO:0000256" key="2">
    <source>
        <dbReference type="SAM" id="MobiDB-lite"/>
    </source>
</evidence>
<comment type="similarity">
    <text evidence="1">Belongs to the peptidase A1 family.</text>
</comment>
<sequence>MHLDILTAILIAQHISRGECGVSANSLLQRNTPAPIVVPPAQNWDGIDGSWSSFAFQVGTPAQTVRLLVSTAVHQTSVVLPQGCIASDPPDCGNLRGGEFQINSSTTYIKNIANLSTNIYPLSMGSRLGYEGKAAFGFDDITMGWQGAGGPSLKNQTLGGIATKDTYLGLFGLTPRSSNFTTFNSPIPGYIQNLRNQSLIPSTSWGYTAGNQYRFNRVLGSLTLGGYDRSRFVANDVSFSFNEEDIRDLTVQIDAITASSKNGEKALLPNTIPAFLDSSLPYLWLPMGACMLFEKAFNLTWDDTTGLYPISGSQHDALIAESANITFTLGNLTEGVALNITLPYSAFDLAVQPPLVSNTTRYFPLKRATNYTQYTLGRVFFQEAYVYADYDRLKFSVSQCRWVADSQQDIVPILAPLERAIDNGTFNDTGKSDNKSKATTSIAAIVGGIVGAIAILAAIAAFTFFRFKRRRDPEAAKASQLSPSQPETDPNNSFTFFKPELDGSLSTSRLELEAHKEQWSYEAASRPVQLYEMPSEDVATEMRGEGQMSELRGEGQVSELRGDERVFEMVGSGGEHEMQGSQPQAKHCSMMPAPSERTKDSQQTQNTKSSPVR</sequence>
<reference evidence="5" key="1">
    <citation type="submission" date="2021-07" db="EMBL/GenBank/DDBJ databases">
        <authorList>
            <person name="Durling M."/>
        </authorList>
    </citation>
    <scope>NUCLEOTIDE SEQUENCE</scope>
</reference>
<feature type="transmembrane region" description="Helical" evidence="3">
    <location>
        <begin position="442"/>
        <end position="465"/>
    </location>
</feature>
<feature type="region of interest" description="Disordered" evidence="2">
    <location>
        <begin position="475"/>
        <end position="494"/>
    </location>
</feature>
<feature type="compositionally biased region" description="Polar residues" evidence="2">
    <location>
        <begin position="479"/>
        <end position="494"/>
    </location>
</feature>
<dbReference type="PANTHER" id="PTHR47966:SF51">
    <property type="entry name" value="BETA-SITE APP-CLEAVING ENZYME, ISOFORM A-RELATED"/>
    <property type="match status" value="1"/>
</dbReference>
<dbReference type="PANTHER" id="PTHR47966">
    <property type="entry name" value="BETA-SITE APP-CLEAVING ENZYME, ISOFORM A-RELATED"/>
    <property type="match status" value="1"/>
</dbReference>
<protein>
    <recommendedName>
        <fullName evidence="4">Peptidase A1 domain-containing protein</fullName>
    </recommendedName>
</protein>
<keyword evidence="3" id="KW-0472">Membrane</keyword>
<dbReference type="AlphaFoldDB" id="A0A9N9KNX0"/>
<accession>A0A9N9KNX0</accession>
<dbReference type="GO" id="GO:0004190">
    <property type="term" value="F:aspartic-type endopeptidase activity"/>
    <property type="evidence" value="ECO:0007669"/>
    <property type="project" value="InterPro"/>
</dbReference>
<keyword evidence="6" id="KW-1185">Reference proteome</keyword>
<evidence type="ECO:0000259" key="4">
    <source>
        <dbReference type="PROSITE" id="PS51767"/>
    </source>
</evidence>
<dbReference type="PROSITE" id="PS51767">
    <property type="entry name" value="PEPTIDASE_A1"/>
    <property type="match status" value="1"/>
</dbReference>
<feature type="domain" description="Peptidase A1" evidence="4">
    <location>
        <begin position="52"/>
        <end position="398"/>
    </location>
</feature>
<keyword evidence="3" id="KW-0812">Transmembrane</keyword>
<dbReference type="EMBL" id="CAJVRL010000001">
    <property type="protein sequence ID" value="CAG8948927.1"/>
    <property type="molecule type" value="Genomic_DNA"/>
</dbReference>
<evidence type="ECO:0000256" key="1">
    <source>
        <dbReference type="ARBA" id="ARBA00007447"/>
    </source>
</evidence>
<dbReference type="Gene3D" id="2.40.70.10">
    <property type="entry name" value="Acid Proteases"/>
    <property type="match status" value="2"/>
</dbReference>
<evidence type="ECO:0000313" key="5">
    <source>
        <dbReference type="EMBL" id="CAG8948927.1"/>
    </source>
</evidence>
<proteinExistence type="inferred from homology"/>
<comment type="caution">
    <text evidence="5">The sequence shown here is derived from an EMBL/GenBank/DDBJ whole genome shotgun (WGS) entry which is preliminary data.</text>
</comment>
<dbReference type="OrthoDB" id="4074350at2759"/>
<dbReference type="CDD" id="cd05471">
    <property type="entry name" value="pepsin_like"/>
    <property type="match status" value="1"/>
</dbReference>